<accession>A0A0E9PJX4</accession>
<name>A0A0E9PJX4_ANGAN</name>
<dbReference type="EMBL" id="GBXM01103646">
    <property type="protein sequence ID" value="JAH04931.1"/>
    <property type="molecule type" value="Transcribed_RNA"/>
</dbReference>
<reference evidence="1" key="1">
    <citation type="submission" date="2014-11" db="EMBL/GenBank/DDBJ databases">
        <authorList>
            <person name="Amaro Gonzalez C."/>
        </authorList>
    </citation>
    <scope>NUCLEOTIDE SEQUENCE</scope>
</reference>
<proteinExistence type="predicted"/>
<sequence>MWVLMGYEGVNQISSMFLENAQRDAVLSFFCSVIQNGF</sequence>
<dbReference type="AlphaFoldDB" id="A0A0E9PJX4"/>
<protein>
    <submittedName>
        <fullName evidence="1">Uncharacterized protein</fullName>
    </submittedName>
</protein>
<organism evidence="1">
    <name type="scientific">Anguilla anguilla</name>
    <name type="common">European freshwater eel</name>
    <name type="synonym">Muraena anguilla</name>
    <dbReference type="NCBI Taxonomy" id="7936"/>
    <lineage>
        <taxon>Eukaryota</taxon>
        <taxon>Metazoa</taxon>
        <taxon>Chordata</taxon>
        <taxon>Craniata</taxon>
        <taxon>Vertebrata</taxon>
        <taxon>Euteleostomi</taxon>
        <taxon>Actinopterygii</taxon>
        <taxon>Neopterygii</taxon>
        <taxon>Teleostei</taxon>
        <taxon>Anguilliformes</taxon>
        <taxon>Anguillidae</taxon>
        <taxon>Anguilla</taxon>
    </lineage>
</organism>
<evidence type="ECO:0000313" key="1">
    <source>
        <dbReference type="EMBL" id="JAH04931.1"/>
    </source>
</evidence>
<reference evidence="1" key="2">
    <citation type="journal article" date="2015" name="Fish Shellfish Immunol.">
        <title>Early steps in the European eel (Anguilla anguilla)-Vibrio vulnificus interaction in the gills: Role of the RtxA13 toxin.</title>
        <authorList>
            <person name="Callol A."/>
            <person name="Pajuelo D."/>
            <person name="Ebbesson L."/>
            <person name="Teles M."/>
            <person name="MacKenzie S."/>
            <person name="Amaro C."/>
        </authorList>
    </citation>
    <scope>NUCLEOTIDE SEQUENCE</scope>
</reference>